<gene>
    <name evidence="2" type="ORF">EJB05_49301</name>
</gene>
<accession>A0A5J9T545</accession>
<dbReference type="PANTHER" id="PTHR31589">
    <property type="entry name" value="PROTEIN, PUTATIVE (DUF239)-RELATED-RELATED"/>
    <property type="match status" value="1"/>
</dbReference>
<evidence type="ECO:0000313" key="3">
    <source>
        <dbReference type="Proteomes" id="UP000324897"/>
    </source>
</evidence>
<comment type="caution">
    <text evidence="2">The sequence shown here is derived from an EMBL/GenBank/DDBJ whole genome shotgun (WGS) entry which is preliminary data.</text>
</comment>
<feature type="non-terminal residue" evidence="2">
    <location>
        <position position="1"/>
    </location>
</feature>
<protein>
    <recommendedName>
        <fullName evidence="1">Neprosin PEP catalytic domain-containing protein</fullName>
    </recommendedName>
</protein>
<dbReference type="PROSITE" id="PS52045">
    <property type="entry name" value="NEPROSIN_PEP_CD"/>
    <property type="match status" value="1"/>
</dbReference>
<dbReference type="Proteomes" id="UP000324897">
    <property type="component" value="Unassembled WGS sequence"/>
</dbReference>
<keyword evidence="3" id="KW-1185">Reference proteome</keyword>
<proteinExistence type="predicted"/>
<dbReference type="AlphaFoldDB" id="A0A5J9T545"/>
<dbReference type="PANTHER" id="PTHR31589:SF237">
    <property type="entry name" value="OS08G0411100 PROTEIN"/>
    <property type="match status" value="1"/>
</dbReference>
<name>A0A5J9T545_9POAL</name>
<dbReference type="OrthoDB" id="777472at2759"/>
<evidence type="ECO:0000313" key="2">
    <source>
        <dbReference type="EMBL" id="TVU06108.1"/>
    </source>
</evidence>
<dbReference type="Pfam" id="PF14365">
    <property type="entry name" value="Neprosin_AP"/>
    <property type="match status" value="1"/>
</dbReference>
<evidence type="ECO:0000259" key="1">
    <source>
        <dbReference type="PROSITE" id="PS52045"/>
    </source>
</evidence>
<dbReference type="Gramene" id="TVU06108">
    <property type="protein sequence ID" value="TVU06108"/>
    <property type="gene ID" value="EJB05_49301"/>
</dbReference>
<feature type="domain" description="Neprosin PEP catalytic" evidence="1">
    <location>
        <begin position="54"/>
        <end position="311"/>
    </location>
</feature>
<organism evidence="2 3">
    <name type="scientific">Eragrostis curvula</name>
    <name type="common">weeping love grass</name>
    <dbReference type="NCBI Taxonomy" id="38414"/>
    <lineage>
        <taxon>Eukaryota</taxon>
        <taxon>Viridiplantae</taxon>
        <taxon>Streptophyta</taxon>
        <taxon>Embryophyta</taxon>
        <taxon>Tracheophyta</taxon>
        <taxon>Spermatophyta</taxon>
        <taxon>Magnoliopsida</taxon>
        <taxon>Liliopsida</taxon>
        <taxon>Poales</taxon>
        <taxon>Poaceae</taxon>
        <taxon>PACMAD clade</taxon>
        <taxon>Chloridoideae</taxon>
        <taxon>Eragrostideae</taxon>
        <taxon>Eragrostidinae</taxon>
        <taxon>Eragrostis</taxon>
    </lineage>
</organism>
<sequence>MLIYPDSLLRVLQLMLFMQVLQFIVGHLQRVLLEEEPSSSPQVLRGTKLYAYYFPLSDDEGSFLELLIGADSFAQGCAIAWAGNPALSEDDDMGIERVLKMLNKPYVKSFKDEYGVVFDCVDIYKQPALDHPLLKNHTIQFAMLLMDSEKGSKFQDAGALLEVDSPYVPPDQSSSAQIILLDNSSDKIGCIQSSWHTESGDWYVFLNQESVGYFPKQIFNNMDGATEVQMGGITYAPPGQKSPPMGNGVAPSSDTNITASTFTHIEVQGANVARDWVTKDVDQAIYNIVMTSKSNTGPQGVAFQYGGPGGF</sequence>
<dbReference type="EMBL" id="RWGY01000051">
    <property type="protein sequence ID" value="TVU06108.1"/>
    <property type="molecule type" value="Genomic_DNA"/>
</dbReference>
<dbReference type="Pfam" id="PF03080">
    <property type="entry name" value="Neprosin"/>
    <property type="match status" value="1"/>
</dbReference>
<dbReference type="InterPro" id="IPR025521">
    <property type="entry name" value="Neprosin_propep"/>
</dbReference>
<dbReference type="InterPro" id="IPR053168">
    <property type="entry name" value="Glutamic_endopeptidase"/>
</dbReference>
<dbReference type="InterPro" id="IPR004314">
    <property type="entry name" value="Neprosin"/>
</dbReference>
<reference evidence="2 3" key="1">
    <citation type="journal article" date="2019" name="Sci. Rep.">
        <title>A high-quality genome of Eragrostis curvula grass provides insights into Poaceae evolution and supports new strategies to enhance forage quality.</title>
        <authorList>
            <person name="Carballo J."/>
            <person name="Santos B.A.C.M."/>
            <person name="Zappacosta D."/>
            <person name="Garbus I."/>
            <person name="Selva J.P."/>
            <person name="Gallo C.A."/>
            <person name="Diaz A."/>
            <person name="Albertini E."/>
            <person name="Caccamo M."/>
            <person name="Echenique V."/>
        </authorList>
    </citation>
    <scope>NUCLEOTIDE SEQUENCE [LARGE SCALE GENOMIC DNA]</scope>
    <source>
        <strain evidence="3">cv. Victoria</strain>
        <tissue evidence="2">Leaf</tissue>
    </source>
</reference>